<gene>
    <name evidence="1" type="ORF">BKA14_005140</name>
</gene>
<sequence>MAPETSANVYDSHVRARMIDFFTLEGVPWPRRLWDVGSLLALQELLEASSWARHRVLSPAAVDWQRHQLLKVIGPDVGLGSRDLRAELTSLLGQALPDPSPAHRRLREVLEHARAGHLSRWATAIAQPEDRRPRPERLARVVAAHLLDIGYDANHLAAWIGRLAHQQAGAEEILQGAIALDTAAPREFTVLAVFNKVPERGQAESHEMWVSSREIAGWLRQRGHATSGLRAGGGFLYRVNARDPFSAASHVRELVERLVARSSFMRGSRGGIRPASQMWVDQHPEPIPFAAPTRGADVLSLFSQGRLYQVGGQRTLFDDALELAAPINRGVLGPAVAGAWAAIESLLSHPDDPAEQERSGKAVAADRLAAIIACSWPRAEMTALSHRHQPPTPDALAERLAVCETNQERASAVAEALAAGATLDPADRFRRDADIAAVHRMRRVLSEPRKELGTAVTVLRIALRRLYRTRNIVLHGGSTQGVALKAALRIAAPLVGAGLDRITHAALVESLAPLGLAARAEVGLNLVGGETGLSVVDLLEPRH</sequence>
<dbReference type="Proteomes" id="UP000542742">
    <property type="component" value="Unassembled WGS sequence"/>
</dbReference>
<dbReference type="RefSeq" id="WP_184953402.1">
    <property type="nucleotide sequence ID" value="NZ_JACHMF010000001.1"/>
</dbReference>
<organism evidence="1 2">
    <name type="scientific">Paractinoplanes abujensis</name>
    <dbReference type="NCBI Taxonomy" id="882441"/>
    <lineage>
        <taxon>Bacteria</taxon>
        <taxon>Bacillati</taxon>
        <taxon>Actinomycetota</taxon>
        <taxon>Actinomycetes</taxon>
        <taxon>Micromonosporales</taxon>
        <taxon>Micromonosporaceae</taxon>
        <taxon>Paractinoplanes</taxon>
    </lineage>
</organism>
<evidence type="ECO:0000313" key="1">
    <source>
        <dbReference type="EMBL" id="MBB4694992.1"/>
    </source>
</evidence>
<evidence type="ECO:0008006" key="3">
    <source>
        <dbReference type="Google" id="ProtNLM"/>
    </source>
</evidence>
<keyword evidence="2" id="KW-1185">Reference proteome</keyword>
<name>A0A7W7CUM8_9ACTN</name>
<dbReference type="EMBL" id="JACHMF010000001">
    <property type="protein sequence ID" value="MBB4694992.1"/>
    <property type="molecule type" value="Genomic_DNA"/>
</dbReference>
<dbReference type="AlphaFoldDB" id="A0A7W7CUM8"/>
<protein>
    <recommendedName>
        <fullName evidence="3">Integrase</fullName>
    </recommendedName>
</protein>
<proteinExistence type="predicted"/>
<reference evidence="1 2" key="1">
    <citation type="submission" date="2020-08" db="EMBL/GenBank/DDBJ databases">
        <title>Sequencing the genomes of 1000 actinobacteria strains.</title>
        <authorList>
            <person name="Klenk H.-P."/>
        </authorList>
    </citation>
    <scope>NUCLEOTIDE SEQUENCE [LARGE SCALE GENOMIC DNA]</scope>
    <source>
        <strain evidence="1 2">DSM 45518</strain>
    </source>
</reference>
<evidence type="ECO:0000313" key="2">
    <source>
        <dbReference type="Proteomes" id="UP000542742"/>
    </source>
</evidence>
<comment type="caution">
    <text evidence="1">The sequence shown here is derived from an EMBL/GenBank/DDBJ whole genome shotgun (WGS) entry which is preliminary data.</text>
</comment>
<accession>A0A7W7CUM8</accession>